<dbReference type="PANTHER" id="PTHR12302:SF3">
    <property type="entry name" value="SERINE_THREONINE-PROTEIN KINASE 31"/>
    <property type="match status" value="1"/>
</dbReference>
<keyword evidence="1" id="KW-0540">Nuclease</keyword>
<evidence type="ECO:0000256" key="3">
    <source>
        <dbReference type="ARBA" id="ARBA00022801"/>
    </source>
</evidence>
<dbReference type="GO" id="GO:0016787">
    <property type="term" value="F:hydrolase activity"/>
    <property type="evidence" value="ECO:0007669"/>
    <property type="project" value="UniProtKB-KW"/>
</dbReference>
<organism evidence="6">
    <name type="scientific">viral metagenome</name>
    <dbReference type="NCBI Taxonomy" id="1070528"/>
    <lineage>
        <taxon>unclassified sequences</taxon>
        <taxon>metagenomes</taxon>
        <taxon>organismal metagenomes</taxon>
    </lineage>
</organism>
<feature type="coiled-coil region" evidence="4">
    <location>
        <begin position="60"/>
        <end position="91"/>
    </location>
</feature>
<dbReference type="SUPFAM" id="SSF50199">
    <property type="entry name" value="Staphylococcal nuclease"/>
    <property type="match status" value="1"/>
</dbReference>
<dbReference type="SMART" id="SM00318">
    <property type="entry name" value="SNc"/>
    <property type="match status" value="1"/>
</dbReference>
<keyword evidence="3" id="KW-0378">Hydrolase</keyword>
<dbReference type="Pfam" id="PF00565">
    <property type="entry name" value="SNase"/>
    <property type="match status" value="1"/>
</dbReference>
<evidence type="ECO:0000256" key="1">
    <source>
        <dbReference type="ARBA" id="ARBA00022722"/>
    </source>
</evidence>
<dbReference type="InterPro" id="IPR035437">
    <property type="entry name" value="SNase_OB-fold_sf"/>
</dbReference>
<reference evidence="6" key="1">
    <citation type="journal article" date="2020" name="Nature">
        <title>Giant virus diversity and host interactions through global metagenomics.</title>
        <authorList>
            <person name="Schulz F."/>
            <person name="Roux S."/>
            <person name="Paez-Espino D."/>
            <person name="Jungbluth S."/>
            <person name="Walsh D.A."/>
            <person name="Denef V.J."/>
            <person name="McMahon K.D."/>
            <person name="Konstantinidis K.T."/>
            <person name="Eloe-Fadrosh E.A."/>
            <person name="Kyrpides N.C."/>
            <person name="Woyke T."/>
        </authorList>
    </citation>
    <scope>NUCLEOTIDE SEQUENCE</scope>
    <source>
        <strain evidence="6">GVMAG-M-3300023184-167</strain>
    </source>
</reference>
<dbReference type="AlphaFoldDB" id="A0A6C0HRM7"/>
<dbReference type="EMBL" id="MN740008">
    <property type="protein sequence ID" value="QHT83368.1"/>
    <property type="molecule type" value="Genomic_DNA"/>
</dbReference>
<dbReference type="Gene3D" id="2.40.50.90">
    <property type="match status" value="1"/>
</dbReference>
<proteinExistence type="predicted"/>
<feature type="domain" description="TNase-like" evidence="5">
    <location>
        <begin position="17"/>
        <end position="139"/>
    </location>
</feature>
<keyword evidence="4" id="KW-0175">Coiled coil</keyword>
<evidence type="ECO:0000313" key="6">
    <source>
        <dbReference type="EMBL" id="QHT83368.1"/>
    </source>
</evidence>
<dbReference type="InterPro" id="IPR016071">
    <property type="entry name" value="Staphylococal_nuclease_OB-fold"/>
</dbReference>
<protein>
    <recommendedName>
        <fullName evidence="5">TNase-like domain-containing protein</fullName>
    </recommendedName>
</protein>
<sequence>MISWEDTIPFVAPITGGRVIKVYDGDTITVASKLPYDSSPVYRFSVRLNGIDTPEIKSKNEEAKTLAKKARDELTKLIINKEVTLENVQTEKYGRVLADVHCEGVHLNEWMVEKRFAVKYDGGTKVIPLSWMDYHLDKV</sequence>
<dbReference type="GO" id="GO:0004519">
    <property type="term" value="F:endonuclease activity"/>
    <property type="evidence" value="ECO:0007669"/>
    <property type="project" value="UniProtKB-KW"/>
</dbReference>
<dbReference type="PROSITE" id="PS50830">
    <property type="entry name" value="TNASE_3"/>
    <property type="match status" value="1"/>
</dbReference>
<evidence type="ECO:0000256" key="4">
    <source>
        <dbReference type="SAM" id="Coils"/>
    </source>
</evidence>
<evidence type="ECO:0000256" key="2">
    <source>
        <dbReference type="ARBA" id="ARBA00022759"/>
    </source>
</evidence>
<evidence type="ECO:0000259" key="5">
    <source>
        <dbReference type="PROSITE" id="PS50830"/>
    </source>
</evidence>
<keyword evidence="2" id="KW-0255">Endonuclease</keyword>
<dbReference type="PANTHER" id="PTHR12302">
    <property type="entry name" value="EBNA2 BINDING PROTEIN P100"/>
    <property type="match status" value="1"/>
</dbReference>
<name>A0A6C0HRM7_9ZZZZ</name>
<accession>A0A6C0HRM7</accession>